<feature type="chain" id="PRO_5036963933" evidence="3">
    <location>
        <begin position="27"/>
        <end position="595"/>
    </location>
</feature>
<dbReference type="SMART" id="SM00287">
    <property type="entry name" value="SH3b"/>
    <property type="match status" value="1"/>
</dbReference>
<proteinExistence type="predicted"/>
<dbReference type="SMART" id="SM00646">
    <property type="entry name" value="Ami_3"/>
    <property type="match status" value="1"/>
</dbReference>
<dbReference type="SUPFAM" id="SSF53187">
    <property type="entry name" value="Zn-dependent exopeptidases"/>
    <property type="match status" value="1"/>
</dbReference>
<evidence type="ECO:0000313" key="7">
    <source>
        <dbReference type="Proteomes" id="UP000683511"/>
    </source>
</evidence>
<dbReference type="EMBL" id="CP021056">
    <property type="protein sequence ID" value="QXE22223.1"/>
    <property type="molecule type" value="Genomic_DNA"/>
</dbReference>
<reference evidence="6" key="1">
    <citation type="submission" date="2017-04" db="EMBL/GenBank/DDBJ databases">
        <title>Genome deletions in a multicellular cyanobacterial endosymbiont for morphological adaptation in marine diatoms.</title>
        <authorList>
            <person name="Wang Y."/>
            <person name="Gao H."/>
            <person name="Li R."/>
            <person name="Xu X."/>
        </authorList>
    </citation>
    <scope>NUCLEOTIDE SEQUENCE</scope>
    <source>
        <strain evidence="6">FACHB 800</strain>
    </source>
</reference>
<gene>
    <name evidence="6" type="ORF">B6N60_00905</name>
</gene>
<feature type="signal peptide" evidence="3">
    <location>
        <begin position="1"/>
        <end position="26"/>
    </location>
</feature>
<keyword evidence="2" id="KW-0961">Cell wall biogenesis/degradation</keyword>
<evidence type="ECO:0000259" key="5">
    <source>
        <dbReference type="SMART" id="SM00646"/>
    </source>
</evidence>
<name>A0A975T6A2_9NOST</name>
<accession>A0A975T6A2</accession>
<dbReference type="Proteomes" id="UP000683511">
    <property type="component" value="Chromosome"/>
</dbReference>
<dbReference type="GO" id="GO:0030288">
    <property type="term" value="C:outer membrane-bounded periplasmic space"/>
    <property type="evidence" value="ECO:0007669"/>
    <property type="project" value="TreeGrafter"/>
</dbReference>
<dbReference type="Pfam" id="PF01520">
    <property type="entry name" value="Amidase_3"/>
    <property type="match status" value="1"/>
</dbReference>
<dbReference type="GO" id="GO:0008745">
    <property type="term" value="F:N-acetylmuramoyl-L-alanine amidase activity"/>
    <property type="evidence" value="ECO:0007669"/>
    <property type="project" value="InterPro"/>
</dbReference>
<dbReference type="PANTHER" id="PTHR30404:SF0">
    <property type="entry name" value="N-ACETYLMURAMOYL-L-ALANINE AMIDASE AMIC"/>
    <property type="match status" value="1"/>
</dbReference>
<evidence type="ECO:0000256" key="3">
    <source>
        <dbReference type="SAM" id="SignalP"/>
    </source>
</evidence>
<keyword evidence="3" id="KW-0732">Signal</keyword>
<feature type="domain" description="MurNAc-LAA" evidence="5">
    <location>
        <begin position="469"/>
        <end position="581"/>
    </location>
</feature>
<dbReference type="KEGG" id="rsin:B6N60_00905"/>
<protein>
    <submittedName>
        <fullName evidence="6">Cell wall hydrolase/autolysin</fullName>
    </submittedName>
</protein>
<evidence type="ECO:0000259" key="4">
    <source>
        <dbReference type="SMART" id="SM00287"/>
    </source>
</evidence>
<dbReference type="AlphaFoldDB" id="A0A975T6A2"/>
<evidence type="ECO:0000313" key="6">
    <source>
        <dbReference type="EMBL" id="QXE22223.1"/>
    </source>
</evidence>
<keyword evidence="1 6" id="KW-0378">Hydrolase</keyword>
<dbReference type="CDD" id="cd02696">
    <property type="entry name" value="MurNAc-LAA"/>
    <property type="match status" value="1"/>
</dbReference>
<keyword evidence="7" id="KW-1185">Reference proteome</keyword>
<dbReference type="InterPro" id="IPR003646">
    <property type="entry name" value="SH3-like_bac-type"/>
</dbReference>
<evidence type="ECO:0000256" key="1">
    <source>
        <dbReference type="ARBA" id="ARBA00022801"/>
    </source>
</evidence>
<dbReference type="GO" id="GO:0009253">
    <property type="term" value="P:peptidoglycan catabolic process"/>
    <property type="evidence" value="ECO:0007669"/>
    <property type="project" value="InterPro"/>
</dbReference>
<dbReference type="Gene3D" id="2.60.40.10">
    <property type="entry name" value="Immunoglobulins"/>
    <property type="match status" value="1"/>
</dbReference>
<feature type="domain" description="SH3b" evidence="4">
    <location>
        <begin position="228"/>
        <end position="287"/>
    </location>
</feature>
<dbReference type="InterPro" id="IPR050695">
    <property type="entry name" value="N-acetylmuramoyl_amidase_3"/>
</dbReference>
<dbReference type="InterPro" id="IPR013783">
    <property type="entry name" value="Ig-like_fold"/>
</dbReference>
<dbReference type="GO" id="GO:0071555">
    <property type="term" value="P:cell wall organization"/>
    <property type="evidence" value="ECO:0007669"/>
    <property type="project" value="UniProtKB-KW"/>
</dbReference>
<dbReference type="InterPro" id="IPR002508">
    <property type="entry name" value="MurNAc-LAA_cat"/>
</dbReference>
<sequence>MCDFAVKTFFGLIIFNCFFTSSVALAQPALVVVFPPNNYQTSTEKIFFIGTAPSAGQVLINGKPVKRSKVGHFAPSLPLQLGENLFKIRYQNQEREIRVTRISTQPTLPQGLGFAKDSLTPARDIARLPGELICFSAVAPPNASVSVQLANQTLTLASQPQQAQLPANSSILTGRNQPITSILSNYQGCTTVANAADLGKPQFSLTLNGQTITQPGPGNIEIISPAQLSVIEVTADAGVARTGPSTDYSRLTPLPKGTRAAVTGREGEWLRLDYDAWINSKETRILTGAVPPQTMIRSVAYRPLSNATEILFPLQVPVPVSVEQKNHGFVLTLHNTTAQTDTIRLDDNPLISRLDWQQIAPGKVQYTFNLKKGQQWGYKLRYDNSTLVLKLRHPPVWRNKKRQPLLGKKILLDPGHGGKESGASGPTGYLEKDANLVISKLLRDELVKRGATVVMTREDDRDVSLVERQEIISKEEPAIAISVHYNALPDDGDAENTKGFGAFWYHPQSHSLAMFLHNYVVKKLNQPSYGVFWNNLALTRPSAAPSVLLELGFMINPDEFEQIVNPKKQQQMANVLADGITEWFKISQSNQSRGF</sequence>
<dbReference type="Gene3D" id="2.30.30.40">
    <property type="entry name" value="SH3 Domains"/>
    <property type="match status" value="1"/>
</dbReference>
<organism evidence="6 7">
    <name type="scientific">Richelia sinica FACHB-800</name>
    <dbReference type="NCBI Taxonomy" id="1357546"/>
    <lineage>
        <taxon>Bacteria</taxon>
        <taxon>Bacillati</taxon>
        <taxon>Cyanobacteriota</taxon>
        <taxon>Cyanophyceae</taxon>
        <taxon>Nostocales</taxon>
        <taxon>Nostocaceae</taxon>
        <taxon>Richelia</taxon>
    </lineage>
</organism>
<evidence type="ECO:0000256" key="2">
    <source>
        <dbReference type="ARBA" id="ARBA00023316"/>
    </source>
</evidence>
<dbReference type="PANTHER" id="PTHR30404">
    <property type="entry name" value="N-ACETYLMURAMOYL-L-ALANINE AMIDASE"/>
    <property type="match status" value="1"/>
</dbReference>
<dbReference type="Gene3D" id="3.40.630.40">
    <property type="entry name" value="Zn-dependent exopeptidases"/>
    <property type="match status" value="1"/>
</dbReference>